<dbReference type="GO" id="GO:0005524">
    <property type="term" value="F:ATP binding"/>
    <property type="evidence" value="ECO:0007669"/>
    <property type="project" value="UniProtKB-KW"/>
</dbReference>
<dbReference type="PANTHER" id="PTHR23407:SF1">
    <property type="entry name" value="5-FORMYLTETRAHYDROFOLATE CYCLO-LIGASE"/>
    <property type="match status" value="1"/>
</dbReference>
<dbReference type="PIRSF" id="PIRSF006806">
    <property type="entry name" value="FTHF_cligase"/>
    <property type="match status" value="1"/>
</dbReference>
<dbReference type="Gene3D" id="3.40.50.10420">
    <property type="entry name" value="NagB/RpiA/CoA transferase-like"/>
    <property type="match status" value="1"/>
</dbReference>
<sequence>MQEKAALRRELLAQRDAVPQREEKSRAVGDGVLALPAYQKARQVLLYLSKGSEVDTWEVFARAVAEGKEVYAPRCLDGEGTMGFFQVTSPQELLQGRFGLWEPDPRRCAPWRRREGALCLVPGIAFDRQGYRLGYGKGYYDRFLAVFSGTAAGLCFRELALERLPRGPQDRRVDVLVTEAGVLPIGKEGRI</sequence>
<evidence type="ECO:0000313" key="6">
    <source>
        <dbReference type="EMBL" id="HJB96998.1"/>
    </source>
</evidence>
<feature type="binding site" evidence="4">
    <location>
        <position position="53"/>
    </location>
    <ligand>
        <name>substrate</name>
    </ligand>
</feature>
<organism evidence="6 7">
    <name type="scientific">Candidatus Acutalibacter pullicola</name>
    <dbReference type="NCBI Taxonomy" id="2838417"/>
    <lineage>
        <taxon>Bacteria</taxon>
        <taxon>Bacillati</taxon>
        <taxon>Bacillota</taxon>
        <taxon>Clostridia</taxon>
        <taxon>Eubacteriales</taxon>
        <taxon>Acutalibacteraceae</taxon>
        <taxon>Acutalibacter</taxon>
    </lineage>
</organism>
<keyword evidence="6" id="KW-0436">Ligase</keyword>
<dbReference type="AlphaFoldDB" id="A0A9D2MT01"/>
<proteinExistence type="inferred from homology"/>
<dbReference type="GO" id="GO:0046872">
    <property type="term" value="F:metal ion binding"/>
    <property type="evidence" value="ECO:0007669"/>
    <property type="project" value="UniProtKB-KW"/>
</dbReference>
<name>A0A9D2MT01_9FIRM</name>
<feature type="binding site" evidence="4">
    <location>
        <begin position="4"/>
        <end position="8"/>
    </location>
    <ligand>
        <name>ATP</name>
        <dbReference type="ChEBI" id="CHEBI:30616"/>
    </ligand>
</feature>
<dbReference type="EMBL" id="DWXG01000003">
    <property type="protein sequence ID" value="HJB96998.1"/>
    <property type="molecule type" value="Genomic_DNA"/>
</dbReference>
<keyword evidence="5" id="KW-0460">Magnesium</keyword>
<gene>
    <name evidence="6" type="ORF">H9710_00260</name>
</gene>
<dbReference type="GO" id="GO:0035999">
    <property type="term" value="P:tetrahydrofolate interconversion"/>
    <property type="evidence" value="ECO:0007669"/>
    <property type="project" value="TreeGrafter"/>
</dbReference>
<evidence type="ECO:0000256" key="2">
    <source>
        <dbReference type="ARBA" id="ARBA00022741"/>
    </source>
</evidence>
<keyword evidence="5" id="KW-0479">Metal-binding</keyword>
<evidence type="ECO:0000256" key="4">
    <source>
        <dbReference type="PIRSR" id="PIRSR006806-1"/>
    </source>
</evidence>
<feature type="binding site" evidence="4">
    <location>
        <begin position="132"/>
        <end position="140"/>
    </location>
    <ligand>
        <name>ATP</name>
        <dbReference type="ChEBI" id="CHEBI:30616"/>
    </ligand>
</feature>
<dbReference type="NCBIfam" id="TIGR02727">
    <property type="entry name" value="MTHFS_bact"/>
    <property type="match status" value="1"/>
</dbReference>
<dbReference type="EC" id="6.3.3.2" evidence="5"/>
<dbReference type="InterPro" id="IPR024185">
    <property type="entry name" value="FTHF_cligase-like_sf"/>
</dbReference>
<dbReference type="InterPro" id="IPR002698">
    <property type="entry name" value="FTHF_cligase"/>
</dbReference>
<evidence type="ECO:0000256" key="5">
    <source>
        <dbReference type="RuleBase" id="RU361279"/>
    </source>
</evidence>
<dbReference type="PANTHER" id="PTHR23407">
    <property type="entry name" value="ATPASE INHIBITOR/5-FORMYLTETRAHYDROFOLATE CYCLO-LIGASE"/>
    <property type="match status" value="1"/>
</dbReference>
<evidence type="ECO:0000256" key="3">
    <source>
        <dbReference type="ARBA" id="ARBA00022840"/>
    </source>
</evidence>
<reference evidence="6" key="1">
    <citation type="journal article" date="2021" name="PeerJ">
        <title>Extensive microbial diversity within the chicken gut microbiome revealed by metagenomics and culture.</title>
        <authorList>
            <person name="Gilroy R."/>
            <person name="Ravi A."/>
            <person name="Getino M."/>
            <person name="Pursley I."/>
            <person name="Horton D.L."/>
            <person name="Alikhan N.F."/>
            <person name="Baker D."/>
            <person name="Gharbi K."/>
            <person name="Hall N."/>
            <person name="Watson M."/>
            <person name="Adriaenssens E.M."/>
            <person name="Foster-Nyarko E."/>
            <person name="Jarju S."/>
            <person name="Secka A."/>
            <person name="Antonio M."/>
            <person name="Oren A."/>
            <person name="Chaudhuri R.R."/>
            <person name="La Ragione R."/>
            <person name="Hildebrand F."/>
            <person name="Pallen M.J."/>
        </authorList>
    </citation>
    <scope>NUCLEOTIDE SEQUENCE</scope>
    <source>
        <strain evidence="6">CHK185-1770</strain>
    </source>
</reference>
<dbReference type="Proteomes" id="UP000826793">
    <property type="component" value="Unassembled WGS sequence"/>
</dbReference>
<dbReference type="SUPFAM" id="SSF100950">
    <property type="entry name" value="NagB/RpiA/CoA transferase-like"/>
    <property type="match status" value="1"/>
</dbReference>
<comment type="catalytic activity">
    <reaction evidence="5">
        <text>(6S)-5-formyl-5,6,7,8-tetrahydrofolate + ATP = (6R)-5,10-methenyltetrahydrofolate + ADP + phosphate</text>
        <dbReference type="Rhea" id="RHEA:10488"/>
        <dbReference type="ChEBI" id="CHEBI:30616"/>
        <dbReference type="ChEBI" id="CHEBI:43474"/>
        <dbReference type="ChEBI" id="CHEBI:57455"/>
        <dbReference type="ChEBI" id="CHEBI:57457"/>
        <dbReference type="ChEBI" id="CHEBI:456216"/>
        <dbReference type="EC" id="6.3.3.2"/>
    </reaction>
</comment>
<dbReference type="InterPro" id="IPR037171">
    <property type="entry name" value="NagB/RpiA_transferase-like"/>
</dbReference>
<accession>A0A9D2MT01</accession>
<evidence type="ECO:0000256" key="1">
    <source>
        <dbReference type="ARBA" id="ARBA00010638"/>
    </source>
</evidence>
<dbReference type="GO" id="GO:0009396">
    <property type="term" value="P:folic acid-containing compound biosynthetic process"/>
    <property type="evidence" value="ECO:0007669"/>
    <property type="project" value="TreeGrafter"/>
</dbReference>
<reference evidence="6" key="2">
    <citation type="submission" date="2021-04" db="EMBL/GenBank/DDBJ databases">
        <authorList>
            <person name="Gilroy R."/>
        </authorList>
    </citation>
    <scope>NUCLEOTIDE SEQUENCE</scope>
    <source>
        <strain evidence="6">CHK185-1770</strain>
    </source>
</reference>
<keyword evidence="3 4" id="KW-0067">ATP-binding</keyword>
<protein>
    <recommendedName>
        <fullName evidence="5">5-formyltetrahydrofolate cyclo-ligase</fullName>
        <ecNumber evidence="5">6.3.3.2</ecNumber>
    </recommendedName>
</protein>
<comment type="similarity">
    <text evidence="1 5">Belongs to the 5-formyltetrahydrofolate cyclo-ligase family.</text>
</comment>
<dbReference type="Pfam" id="PF01812">
    <property type="entry name" value="5-FTHF_cyc-lig"/>
    <property type="match status" value="1"/>
</dbReference>
<feature type="binding site" evidence="4">
    <location>
        <position position="48"/>
    </location>
    <ligand>
        <name>substrate</name>
    </ligand>
</feature>
<evidence type="ECO:0000313" key="7">
    <source>
        <dbReference type="Proteomes" id="UP000826793"/>
    </source>
</evidence>
<comment type="caution">
    <text evidence="6">The sequence shown here is derived from an EMBL/GenBank/DDBJ whole genome shotgun (WGS) entry which is preliminary data.</text>
</comment>
<keyword evidence="2 4" id="KW-0547">Nucleotide-binding</keyword>
<comment type="cofactor">
    <cofactor evidence="5">
        <name>Mg(2+)</name>
        <dbReference type="ChEBI" id="CHEBI:18420"/>
    </cofactor>
</comment>
<dbReference type="GO" id="GO:0030272">
    <property type="term" value="F:5-formyltetrahydrofolate cyclo-ligase activity"/>
    <property type="evidence" value="ECO:0007669"/>
    <property type="project" value="UniProtKB-EC"/>
</dbReference>